<reference evidence="1 2" key="1">
    <citation type="submission" date="2019-01" db="EMBL/GenBank/DDBJ databases">
        <title>Spirosoma flava sp. nov., a propanil-degrading bacterium isolated from herbicide-contaminated soil.</title>
        <authorList>
            <person name="Zhang L."/>
            <person name="Jiang J.-D."/>
        </authorList>
    </citation>
    <scope>NUCLEOTIDE SEQUENCE [LARGE SCALE GENOMIC DNA]</scope>
    <source>
        <strain evidence="1 2">TY50</strain>
    </source>
</reference>
<evidence type="ECO:0000313" key="2">
    <source>
        <dbReference type="Proteomes" id="UP000290407"/>
    </source>
</evidence>
<accession>A0A4Q2UPV4</accession>
<dbReference type="AlphaFoldDB" id="A0A4Q2UPV4"/>
<evidence type="ECO:0000313" key="1">
    <source>
        <dbReference type="EMBL" id="RYC71416.1"/>
    </source>
</evidence>
<dbReference type="EMBL" id="SBLB01000001">
    <property type="protein sequence ID" value="RYC71416.1"/>
    <property type="molecule type" value="Genomic_DNA"/>
</dbReference>
<gene>
    <name evidence="1" type="ORF">EQG79_04525</name>
</gene>
<name>A0A4Q2UPV4_9BACT</name>
<comment type="caution">
    <text evidence="1">The sequence shown here is derived from an EMBL/GenBank/DDBJ whole genome shotgun (WGS) entry which is preliminary data.</text>
</comment>
<organism evidence="1 2">
    <name type="scientific">Spirosoma sordidisoli</name>
    <dbReference type="NCBI Taxonomy" id="2502893"/>
    <lineage>
        <taxon>Bacteria</taxon>
        <taxon>Pseudomonadati</taxon>
        <taxon>Bacteroidota</taxon>
        <taxon>Cytophagia</taxon>
        <taxon>Cytophagales</taxon>
        <taxon>Cytophagaceae</taxon>
        <taxon>Spirosoma</taxon>
    </lineage>
</organism>
<proteinExistence type="predicted"/>
<protein>
    <submittedName>
        <fullName evidence="1">Uncharacterized protein</fullName>
    </submittedName>
</protein>
<keyword evidence="2" id="KW-1185">Reference proteome</keyword>
<dbReference type="RefSeq" id="WP_129600237.1">
    <property type="nucleotide sequence ID" value="NZ_SBLB01000001.1"/>
</dbReference>
<sequence length="142" mass="15741">MTVESLWSQVSESKLQKLLMLKLVAKNGQKDLKPSRYIVFLDTPMKDDGTDNDEVAGDGIYTSVETKAVSAEEPTFQYLYASKELQSKARYSWPKLTIKCSDFCLVFNGQKCCGQTCSKGSIFGDHAYVCIGGCGCSSEFSW</sequence>
<dbReference type="Proteomes" id="UP000290407">
    <property type="component" value="Unassembled WGS sequence"/>
</dbReference>
<dbReference type="NCBIfam" id="NF041940">
    <property type="entry name" value="choice_anch_X"/>
    <property type="match status" value="1"/>
</dbReference>